<dbReference type="GO" id="GO:0030991">
    <property type="term" value="C:intraciliary transport particle A"/>
    <property type="evidence" value="ECO:0007669"/>
    <property type="project" value="TreeGrafter"/>
</dbReference>
<dbReference type="SUPFAM" id="SSF101908">
    <property type="entry name" value="Putative isomerase YbhE"/>
    <property type="match status" value="1"/>
</dbReference>
<proteinExistence type="predicted"/>
<dbReference type="EMBL" id="HBEC01031329">
    <property type="protein sequence ID" value="CAD8298360.1"/>
    <property type="molecule type" value="Transcribed_RNA"/>
</dbReference>
<dbReference type="GO" id="GO:0005929">
    <property type="term" value="C:cilium"/>
    <property type="evidence" value="ECO:0007669"/>
    <property type="project" value="UniProtKB-SubCell"/>
</dbReference>
<comment type="subcellular location">
    <subcellularLocation>
        <location evidence="1">Cell projection</location>
        <location evidence="1">Cilium</location>
    </subcellularLocation>
</comment>
<evidence type="ECO:0000256" key="5">
    <source>
        <dbReference type="ARBA" id="ARBA00023069"/>
    </source>
</evidence>
<dbReference type="InterPro" id="IPR056168">
    <property type="entry name" value="TPR_IF140/IFT172/WDR19"/>
</dbReference>
<organism evidence="10">
    <name type="scientific">Chlamydomonas euryale</name>
    <dbReference type="NCBI Taxonomy" id="1486919"/>
    <lineage>
        <taxon>Eukaryota</taxon>
        <taxon>Viridiplantae</taxon>
        <taxon>Chlorophyta</taxon>
        <taxon>core chlorophytes</taxon>
        <taxon>Chlorophyceae</taxon>
        <taxon>CS clade</taxon>
        <taxon>Chlamydomonadales</taxon>
        <taxon>Chlamydomonadaceae</taxon>
        <taxon>Chlamydomonas</taxon>
    </lineage>
</organism>
<evidence type="ECO:0000256" key="1">
    <source>
        <dbReference type="ARBA" id="ARBA00004138"/>
    </source>
</evidence>
<evidence type="ECO:0000259" key="9">
    <source>
        <dbReference type="Pfam" id="PF24762"/>
    </source>
</evidence>
<dbReference type="Pfam" id="PF15911">
    <property type="entry name" value="Beta-prop_WDR19_2nd"/>
    <property type="match status" value="1"/>
</dbReference>
<dbReference type="SMART" id="SM00320">
    <property type="entry name" value="WD40"/>
    <property type="match status" value="3"/>
</dbReference>
<accession>A0A7R9VKU4</accession>
<keyword evidence="5" id="KW-0969">Cilium</keyword>
<evidence type="ECO:0000259" key="7">
    <source>
        <dbReference type="Pfam" id="PF15911"/>
    </source>
</evidence>
<evidence type="ECO:0000256" key="4">
    <source>
        <dbReference type="ARBA" id="ARBA00022803"/>
    </source>
</evidence>
<dbReference type="InterPro" id="IPR057855">
    <property type="entry name" value="Beta-prop_WDR19_1st"/>
</dbReference>
<dbReference type="PANTHER" id="PTHR14920">
    <property type="entry name" value="OSMOTIC AVOIDANCE ABNORMAL PROTEIN 1/WD REPEAT MEMBRANE PROTEIN"/>
    <property type="match status" value="1"/>
</dbReference>
<dbReference type="InterPro" id="IPR011990">
    <property type="entry name" value="TPR-like_helical_dom_sf"/>
</dbReference>
<feature type="domain" description="WDR19 first beta-propeller" evidence="8">
    <location>
        <begin position="18"/>
        <end position="360"/>
    </location>
</feature>
<keyword evidence="2" id="KW-0853">WD repeat</keyword>
<dbReference type="Gene3D" id="1.25.40.470">
    <property type="match status" value="3"/>
</dbReference>
<evidence type="ECO:0000256" key="3">
    <source>
        <dbReference type="ARBA" id="ARBA00022737"/>
    </source>
</evidence>
<reference evidence="10" key="1">
    <citation type="submission" date="2021-01" db="EMBL/GenBank/DDBJ databases">
        <authorList>
            <person name="Corre E."/>
            <person name="Pelletier E."/>
            <person name="Niang G."/>
            <person name="Scheremetjew M."/>
            <person name="Finn R."/>
            <person name="Kale V."/>
            <person name="Holt S."/>
            <person name="Cochrane G."/>
            <person name="Meng A."/>
            <person name="Brown T."/>
            <person name="Cohen L."/>
        </authorList>
    </citation>
    <scope>NUCLEOTIDE SEQUENCE</scope>
    <source>
        <strain evidence="10">CCMP219</strain>
    </source>
</reference>
<feature type="domain" description="WDR19 WD40 repeat" evidence="7">
    <location>
        <begin position="380"/>
        <end position="654"/>
    </location>
</feature>
<dbReference type="Pfam" id="PF24762">
    <property type="entry name" value="TPR_IF140-IFT172"/>
    <property type="match status" value="1"/>
</dbReference>
<dbReference type="InterPro" id="IPR040379">
    <property type="entry name" value="WDR19/dyf-2"/>
</dbReference>
<dbReference type="SUPFAM" id="SSF50978">
    <property type="entry name" value="WD40 repeat-like"/>
    <property type="match status" value="1"/>
</dbReference>
<evidence type="ECO:0008006" key="11">
    <source>
        <dbReference type="Google" id="ProtNLM"/>
    </source>
</evidence>
<evidence type="ECO:0000256" key="6">
    <source>
        <dbReference type="ARBA" id="ARBA00023273"/>
    </source>
</evidence>
<dbReference type="Pfam" id="PF23389">
    <property type="entry name" value="Beta-prop_WDR19_1st"/>
    <property type="match status" value="1"/>
</dbReference>
<dbReference type="GO" id="GO:0060271">
    <property type="term" value="P:cilium assembly"/>
    <property type="evidence" value="ECO:0007669"/>
    <property type="project" value="TreeGrafter"/>
</dbReference>
<dbReference type="SUPFAM" id="SSF48452">
    <property type="entry name" value="TPR-like"/>
    <property type="match status" value="1"/>
</dbReference>
<protein>
    <recommendedName>
        <fullName evidence="11">Anaphase-promoting complex subunit 4 WD40 domain-containing protein</fullName>
    </recommendedName>
</protein>
<evidence type="ECO:0000256" key="2">
    <source>
        <dbReference type="ARBA" id="ARBA00022574"/>
    </source>
</evidence>
<dbReference type="InterPro" id="IPR001680">
    <property type="entry name" value="WD40_rpt"/>
</dbReference>
<evidence type="ECO:0000313" key="10">
    <source>
        <dbReference type="EMBL" id="CAD8298360.1"/>
    </source>
</evidence>
<name>A0A7R9VKU4_9CHLO</name>
<keyword evidence="4" id="KW-0802">TPR repeat</keyword>
<feature type="domain" description="IF140/IFT172/WDR19 TPR" evidence="9">
    <location>
        <begin position="680"/>
        <end position="1071"/>
    </location>
</feature>
<dbReference type="InterPro" id="IPR015943">
    <property type="entry name" value="WD40/YVTN_repeat-like_dom_sf"/>
</dbReference>
<dbReference type="InterPro" id="IPR036322">
    <property type="entry name" value="WD40_repeat_dom_sf"/>
</dbReference>
<dbReference type="Gene3D" id="2.130.10.10">
    <property type="entry name" value="YVTN repeat-like/Quinoprotein amine dehydrogenase"/>
    <property type="match status" value="1"/>
</dbReference>
<keyword evidence="3" id="KW-0677">Repeat</keyword>
<gene>
    <name evidence="10" type="ORF">CEUR00632_LOCUS14520</name>
</gene>
<sequence>MRKEVFSVSEDTLGPGRVTFQWSPKGTYLAVAGSKRKLCIYDRNGRIYDEVSLPQPEIPTQDPSAPSCAALVWDAASDQLAIMPSGNTFVLIWSPSDKDVTKIESEFKTQEFTAMAWSKSGAYLAMGTGKGNLLMYSMRERRKTPYVGKHTRRITHAVWNKDDLLATAGLDQAVCVTEGSSGETVRSFKVSGEPFDLCVSDKKDDGYARHDENTYSLNVGRRTLYIMQYMHDQEGMVEKPMELAFLESYGSIAKHLWFGDGYILVGFRTGKVVVVSSHSREIAEEVHQATLLDVLTDAAYSQAQGRIAVAGSNSVRIMDVTGSEYSEVKSDAIDLDPGLQIEQVGWSRDGQILTVSTTTGQLVSFLAALPVVFDSHHTRVMYLTSVLEVTIADMSATRAAPAKIDIEAEPAFCGLGPSHAALGMNNAVAFYRVSGRAGAKVSQRSYMGSVSHVALNEATAALLIEGRVLVHPIEGPGGGRPDDEADVWLPPPGQAQSITGVAVTENFIVTSSREGVIAYYLADDCSPVNEYRHDGGAISRIFPQPAGSRMVFEDDKAQLHVFNPVNDQVLPLPGFNGRCENVMWDVADPNCFVVADAAGLYVYLHYPVSLQGAKVEFLSKQPLQASHTPLLCFNGSVGCRLKSGALDTVVLDTHRALQAVDAAAAKGNAAKRFQQALRLGRLRACWEAALVLRTPDVWSSLGLGSLEQLDVDMALAAYRMLGDASMVLSLETIRHIEDKNLLAGHVMVLLERDTAAAQELFLRSSLPRAALEMRKDLKHWSEALTLAEQLDPESIPVICKEHAASLEMTGEYNKAKSHYQQAIDSLMGMLNMELEQSCRSGIARCTLQLGDIRQGRSQVININSPQLYKEAAQILESLQQLTEAAEMYERAGQYERAASIYIQCKNFSAAAPLMAKVSSSKLHLQFAKAKEAEGRYAEAAVAYEAAGDMDSVVRLSIDRLNAPTKAYAIVRRTRSVEAAALLTRWCLQAQDFAGAVEFLLLAGQMDQAFDIAQGHSEMDTFARIVQSQARPVDYKRIAEYYEGRGEYDKAGDMWAASEEDAKAVQLYLKVGKHEAIDKAIKTVERTRNHTTGVLVLDYVNEEVDGSRKDEYRFKLNIAMGQYADAARDAMEMARLEQEEGNYRVAHDKLFGTVQQLEGLNKAVPTELMRMLSLLHSYTLVKSLIAVEDHMCAARMLIRVARNISKFPKHVVPILTSTVIECHRAGLKKTSYEYASMLMRPEYRNEVAMKYKKKIELMVRKPDKEAEEAEEVMTPCPFCEMPGPETELQCVSCQNIIPFDLATGKRITLADWSECPKCNFPASARMFIRILATERRCPMCNDEVVVDSVRKVANPVEALRAKHEAASGMGGA</sequence>
<keyword evidence="6" id="KW-0966">Cell projection</keyword>
<dbReference type="InterPro" id="IPR039468">
    <property type="entry name" value="WDR19_WD40_rpt"/>
</dbReference>
<dbReference type="GO" id="GO:0035721">
    <property type="term" value="P:intraciliary retrograde transport"/>
    <property type="evidence" value="ECO:0007669"/>
    <property type="project" value="InterPro"/>
</dbReference>
<evidence type="ECO:0000259" key="8">
    <source>
        <dbReference type="Pfam" id="PF23389"/>
    </source>
</evidence>
<dbReference type="PANTHER" id="PTHR14920:SF0">
    <property type="entry name" value="WD REPEAT DOMAIN 19"/>
    <property type="match status" value="1"/>
</dbReference>